<gene>
    <name evidence="1" type="ORF">DK847_08310</name>
</gene>
<accession>A0A2W2BAK1</accession>
<name>A0A2W2BAK1_9HYPH</name>
<organism evidence="1 2">
    <name type="scientific">Aestuariivirga litoralis</name>
    <dbReference type="NCBI Taxonomy" id="2650924"/>
    <lineage>
        <taxon>Bacteria</taxon>
        <taxon>Pseudomonadati</taxon>
        <taxon>Pseudomonadota</taxon>
        <taxon>Alphaproteobacteria</taxon>
        <taxon>Hyphomicrobiales</taxon>
        <taxon>Aestuariivirgaceae</taxon>
        <taxon>Aestuariivirga</taxon>
    </lineage>
</organism>
<dbReference type="Proteomes" id="UP000248795">
    <property type="component" value="Unassembled WGS sequence"/>
</dbReference>
<evidence type="ECO:0008006" key="3">
    <source>
        <dbReference type="Google" id="ProtNLM"/>
    </source>
</evidence>
<dbReference type="AlphaFoldDB" id="A0A2W2BAK1"/>
<dbReference type="EMBL" id="QKVK01000003">
    <property type="protein sequence ID" value="PZF77314.1"/>
    <property type="molecule type" value="Genomic_DNA"/>
</dbReference>
<keyword evidence="2" id="KW-1185">Reference proteome</keyword>
<sequence length="237" mass="27187">MNGKMVSRPPQPGAAGLREIAFLHIGKNAGTQIMHLAQQIRAHGLHIHQLSHATKLYEVPERLDYFFSIRNPVSRFKSGFYSRKRKGQPRIYVEWSKAEALAFAAFEHANDLAEALFQPGERGLLAAQAISAIRHTSMQQIDWFERVGFLSARPPVWIVRQENFETDFDAFLARMGLGLTCSVLQPAKDPAAAHRNDYSRTPELSDLAQDNLRRWYARDFVFYELCEQWMRSQDPRA</sequence>
<dbReference type="RefSeq" id="WP_111197676.1">
    <property type="nucleotide sequence ID" value="NZ_QKVK01000003.1"/>
</dbReference>
<evidence type="ECO:0000313" key="2">
    <source>
        <dbReference type="Proteomes" id="UP000248795"/>
    </source>
</evidence>
<evidence type="ECO:0000313" key="1">
    <source>
        <dbReference type="EMBL" id="PZF77314.1"/>
    </source>
</evidence>
<reference evidence="2" key="1">
    <citation type="submission" date="2018-06" db="EMBL/GenBank/DDBJ databases">
        <title>Aestuariibacter litoralis strain KCTC 52945T.</title>
        <authorList>
            <person name="Li X."/>
            <person name="Salam N."/>
            <person name="Li J.-L."/>
            <person name="Chen Y.-M."/>
            <person name="Yang Z.-W."/>
            <person name="Zhang L.-Y."/>
            <person name="Han M.-X."/>
            <person name="Xiao M."/>
            <person name="Li W.-J."/>
        </authorList>
    </citation>
    <scope>NUCLEOTIDE SEQUENCE [LARGE SCALE GENOMIC DNA]</scope>
    <source>
        <strain evidence="2">KCTC 52945</strain>
    </source>
</reference>
<protein>
    <recommendedName>
        <fullName evidence="3">Sulfotransferase family protein</fullName>
    </recommendedName>
</protein>
<comment type="caution">
    <text evidence="1">The sequence shown here is derived from an EMBL/GenBank/DDBJ whole genome shotgun (WGS) entry which is preliminary data.</text>
</comment>
<proteinExistence type="predicted"/>